<dbReference type="Pfam" id="PF01032">
    <property type="entry name" value="FecCD"/>
    <property type="match status" value="2"/>
</dbReference>
<proteinExistence type="inferred from homology"/>
<feature type="transmembrane region" description="Helical" evidence="9">
    <location>
        <begin position="674"/>
        <end position="691"/>
    </location>
</feature>
<feature type="compositionally biased region" description="Pro residues" evidence="8">
    <location>
        <begin position="7"/>
        <end position="21"/>
    </location>
</feature>
<keyword evidence="5 9" id="KW-0812">Transmembrane</keyword>
<dbReference type="Gene3D" id="1.10.3470.10">
    <property type="entry name" value="ABC transporter involved in vitamin B12 uptake, BtuC"/>
    <property type="match status" value="2"/>
</dbReference>
<feature type="transmembrane region" description="Helical" evidence="9">
    <location>
        <begin position="371"/>
        <end position="395"/>
    </location>
</feature>
<feature type="transmembrane region" description="Helical" evidence="9">
    <location>
        <begin position="456"/>
        <end position="475"/>
    </location>
</feature>
<keyword evidence="3" id="KW-0813">Transport</keyword>
<evidence type="ECO:0000256" key="1">
    <source>
        <dbReference type="ARBA" id="ARBA00004651"/>
    </source>
</evidence>
<dbReference type="InterPro" id="IPR000522">
    <property type="entry name" value="ABC_transptr_permease_BtuC"/>
</dbReference>
<feature type="transmembrane region" description="Helical" evidence="9">
    <location>
        <begin position="555"/>
        <end position="576"/>
    </location>
</feature>
<evidence type="ECO:0000256" key="6">
    <source>
        <dbReference type="ARBA" id="ARBA00022989"/>
    </source>
</evidence>
<evidence type="ECO:0000256" key="9">
    <source>
        <dbReference type="SAM" id="Phobius"/>
    </source>
</evidence>
<dbReference type="EMBL" id="JBITLE010000003">
    <property type="protein sequence ID" value="MFI7262806.1"/>
    <property type="molecule type" value="Genomic_DNA"/>
</dbReference>
<comment type="subcellular location">
    <subcellularLocation>
        <location evidence="1">Cell membrane</location>
        <topology evidence="1">Multi-pass membrane protein</topology>
    </subcellularLocation>
</comment>
<keyword evidence="7 9" id="KW-0472">Membrane</keyword>
<reference evidence="10 11" key="1">
    <citation type="submission" date="2024-10" db="EMBL/GenBank/DDBJ databases">
        <title>The Natural Products Discovery Center: Release of the First 8490 Sequenced Strains for Exploring Actinobacteria Biosynthetic Diversity.</title>
        <authorList>
            <person name="Kalkreuter E."/>
            <person name="Kautsar S.A."/>
            <person name="Yang D."/>
            <person name="Bader C.D."/>
            <person name="Teijaro C.N."/>
            <person name="Fluegel L."/>
            <person name="Davis C.M."/>
            <person name="Simpson J.R."/>
            <person name="Lauterbach L."/>
            <person name="Steele A.D."/>
            <person name="Gui C."/>
            <person name="Meng S."/>
            <person name="Li G."/>
            <person name="Viehrig K."/>
            <person name="Ye F."/>
            <person name="Su P."/>
            <person name="Kiefer A.F."/>
            <person name="Nichols A."/>
            <person name="Cepeda A.J."/>
            <person name="Yan W."/>
            <person name="Fan B."/>
            <person name="Jiang Y."/>
            <person name="Adhikari A."/>
            <person name="Zheng C.-J."/>
            <person name="Schuster L."/>
            <person name="Cowan T.M."/>
            <person name="Smanski M.J."/>
            <person name="Chevrette M.G."/>
            <person name="De Carvalho L.P.S."/>
            <person name="Shen B."/>
        </authorList>
    </citation>
    <scope>NUCLEOTIDE SEQUENCE [LARGE SCALE GENOMIC DNA]</scope>
    <source>
        <strain evidence="10 11">NPDC049845</strain>
    </source>
</reference>
<feature type="transmembrane region" description="Helical" evidence="9">
    <location>
        <begin position="254"/>
        <end position="287"/>
    </location>
</feature>
<feature type="transmembrane region" description="Helical" evidence="9">
    <location>
        <begin position="513"/>
        <end position="535"/>
    </location>
</feature>
<feature type="transmembrane region" description="Helical" evidence="9">
    <location>
        <begin position="138"/>
        <end position="159"/>
    </location>
</feature>
<dbReference type="InterPro" id="IPR037294">
    <property type="entry name" value="ABC_BtuC-like"/>
</dbReference>
<dbReference type="PANTHER" id="PTHR30472:SF37">
    <property type="entry name" value="FE(3+) DICITRATE TRANSPORT SYSTEM PERMEASE PROTEIN FECD-RELATED"/>
    <property type="match status" value="1"/>
</dbReference>
<feature type="transmembrane region" description="Helical" evidence="9">
    <location>
        <begin position="26"/>
        <end position="45"/>
    </location>
</feature>
<accession>A0ABW7ZIY0</accession>
<feature type="transmembrane region" description="Helical" evidence="9">
    <location>
        <begin position="481"/>
        <end position="501"/>
    </location>
</feature>
<feature type="region of interest" description="Disordered" evidence="8">
    <location>
        <begin position="1"/>
        <end position="23"/>
    </location>
</feature>
<name>A0ABW7ZIY0_9ACTN</name>
<evidence type="ECO:0000256" key="5">
    <source>
        <dbReference type="ARBA" id="ARBA00022692"/>
    </source>
</evidence>
<feature type="transmembrane region" description="Helical" evidence="9">
    <location>
        <begin position="165"/>
        <end position="187"/>
    </location>
</feature>
<protein>
    <submittedName>
        <fullName evidence="10">Iron ABC transporter permease</fullName>
    </submittedName>
</protein>
<feature type="transmembrane region" description="Helical" evidence="9">
    <location>
        <begin position="111"/>
        <end position="131"/>
    </location>
</feature>
<feature type="transmembrane region" description="Helical" evidence="9">
    <location>
        <begin position="207"/>
        <end position="227"/>
    </location>
</feature>
<evidence type="ECO:0000313" key="11">
    <source>
        <dbReference type="Proteomes" id="UP001612812"/>
    </source>
</evidence>
<keyword evidence="6 9" id="KW-1133">Transmembrane helix</keyword>
<evidence type="ECO:0000313" key="10">
    <source>
        <dbReference type="EMBL" id="MFI7262806.1"/>
    </source>
</evidence>
<dbReference type="CDD" id="cd06550">
    <property type="entry name" value="TM_ABC_iron-siderophores_like"/>
    <property type="match status" value="2"/>
</dbReference>
<dbReference type="Proteomes" id="UP001612812">
    <property type="component" value="Unassembled WGS sequence"/>
</dbReference>
<evidence type="ECO:0000256" key="3">
    <source>
        <dbReference type="ARBA" id="ARBA00022448"/>
    </source>
</evidence>
<sequence length="697" mass="69944">MSQTIAPPGPATRPAPPGPPPARRRVAGAFLLAAALLVAVTAVHLTQGTSSVGAADLLRLLTGADDETARVLVASRLPRLLTGLAVGVALGFAGAALQSTTRNPLASPDTLAVNAGAHLAIVATAAFGIALPALPAGGLAFCGGLAAAGLVMLLSAGGQSATTRLILAGSATAMALASLTMLLLLLFEQATIGLFAWGNGSLVQGDLIAFTQLAPVVGVAALVLVALGRRLDLLALGDDTATVLGLDVRRTRLTVVLLAVLLSAAAVTLAGPIGFVGLGAPVIVRLLGRWVPEVHRHRVLLPLSGMVGVVVVLGSDVLLRAVLGGQAGVDVPTGVVTTLFGAVLLVWLARRHRDAGPTRQPPGGHAAVRSRAFHVAVVAACAVAAGTALVAGMLAGDTGVLLGDIVNWLRGRTGPAYTFVLDARWPRVAAALLAGAALALAGTIVQAVCRNPLAEPGILGITGGAGIGAVSLLTFAPTAGVAALSGAAGLGAVAAFALVYGLARRRGLNSDRLVLIGFAVWQGGAAVITFIVLSSDPWNTGKALTWLSGSTYGRTAPQVLPVAVALLVAVPVVAGIRRELDLLALDDDTPRVLGVRLERARLVALGVAALLTATAVSAVGVIGFVGLVAPHAARALVGGRHTRVVPVAVLLGATLVSLADTLGRTVIAPAQIPAGLVTALVGTPYFVWLLWRSRSAR</sequence>
<evidence type="ECO:0000256" key="7">
    <source>
        <dbReference type="ARBA" id="ARBA00023136"/>
    </source>
</evidence>
<feature type="transmembrane region" description="Helical" evidence="9">
    <location>
        <begin position="602"/>
        <end position="624"/>
    </location>
</feature>
<dbReference type="NCBIfam" id="NF007867">
    <property type="entry name" value="PRK10577.1-3"/>
    <property type="match status" value="1"/>
</dbReference>
<evidence type="ECO:0000256" key="8">
    <source>
        <dbReference type="SAM" id="MobiDB-lite"/>
    </source>
</evidence>
<comment type="caution">
    <text evidence="10">The sequence shown here is derived from an EMBL/GenBank/DDBJ whole genome shotgun (WGS) entry which is preliminary data.</text>
</comment>
<dbReference type="RefSeq" id="WP_396768761.1">
    <property type="nucleotide sequence ID" value="NZ_JBITLA010000003.1"/>
</dbReference>
<evidence type="ECO:0000256" key="4">
    <source>
        <dbReference type="ARBA" id="ARBA00022475"/>
    </source>
</evidence>
<evidence type="ECO:0000256" key="2">
    <source>
        <dbReference type="ARBA" id="ARBA00007935"/>
    </source>
</evidence>
<comment type="similarity">
    <text evidence="2">Belongs to the binding-protein-dependent transport system permease family. FecCD subfamily.</text>
</comment>
<feature type="transmembrane region" description="Helical" evidence="9">
    <location>
        <begin position="331"/>
        <end position="350"/>
    </location>
</feature>
<keyword evidence="11" id="KW-1185">Reference proteome</keyword>
<dbReference type="PANTHER" id="PTHR30472">
    <property type="entry name" value="FERRIC ENTEROBACTIN TRANSPORT SYSTEM PERMEASE PROTEIN"/>
    <property type="match status" value="1"/>
</dbReference>
<feature type="transmembrane region" description="Helical" evidence="9">
    <location>
        <begin position="80"/>
        <end position="99"/>
    </location>
</feature>
<keyword evidence="4" id="KW-1003">Cell membrane</keyword>
<organism evidence="10 11">
    <name type="scientific">Micromonospora maritima</name>
    <dbReference type="NCBI Taxonomy" id="986711"/>
    <lineage>
        <taxon>Bacteria</taxon>
        <taxon>Bacillati</taxon>
        <taxon>Actinomycetota</taxon>
        <taxon>Actinomycetes</taxon>
        <taxon>Micromonosporales</taxon>
        <taxon>Micromonosporaceae</taxon>
        <taxon>Micromonospora</taxon>
    </lineage>
</organism>
<gene>
    <name evidence="10" type="ORF">ACIBP4_10960</name>
</gene>
<feature type="transmembrane region" description="Helical" evidence="9">
    <location>
        <begin position="428"/>
        <end position="449"/>
    </location>
</feature>
<dbReference type="SUPFAM" id="SSF81345">
    <property type="entry name" value="ABC transporter involved in vitamin B12 uptake, BtuC"/>
    <property type="match status" value="2"/>
</dbReference>